<organism evidence="2 3">
    <name type="scientific">Corynebacterium pilbarense</name>
    <dbReference type="NCBI Taxonomy" id="1288393"/>
    <lineage>
        <taxon>Bacteria</taxon>
        <taxon>Bacillati</taxon>
        <taxon>Actinomycetota</taxon>
        <taxon>Actinomycetes</taxon>
        <taxon>Mycobacteriales</taxon>
        <taxon>Corynebacteriaceae</taxon>
        <taxon>Corynebacterium</taxon>
    </lineage>
</organism>
<reference evidence="2" key="1">
    <citation type="submission" date="2022-08" db="EMBL/GenBank/DDBJ databases">
        <title>Corynebacterium sp. nov., isolated from clinical breast specimens.</title>
        <authorList>
            <person name="Zhang T."/>
        </authorList>
    </citation>
    <scope>NUCLEOTIDE SEQUENCE</scope>
    <source>
        <strain evidence="2">CCUG 57942</strain>
    </source>
</reference>
<feature type="transmembrane region" description="Helical" evidence="1">
    <location>
        <begin position="15"/>
        <end position="37"/>
    </location>
</feature>
<keyword evidence="1" id="KW-1133">Transmembrane helix</keyword>
<name>A0A9Q4IGZ2_9CORY</name>
<protein>
    <submittedName>
        <fullName evidence="2">Uncharacterized protein</fullName>
    </submittedName>
</protein>
<evidence type="ECO:0000313" key="2">
    <source>
        <dbReference type="EMBL" id="MCZ2220725.1"/>
    </source>
</evidence>
<gene>
    <name evidence="2" type="ORF">NUW87_04965</name>
</gene>
<dbReference type="AlphaFoldDB" id="A0A9Q4IGZ2"/>
<dbReference type="EMBL" id="JANRML010000004">
    <property type="protein sequence ID" value="MCZ2220725.1"/>
    <property type="molecule type" value="Genomic_DNA"/>
</dbReference>
<keyword evidence="3" id="KW-1185">Reference proteome</keyword>
<dbReference type="Proteomes" id="UP001071110">
    <property type="component" value="Unassembled WGS sequence"/>
</dbReference>
<proteinExistence type="predicted"/>
<keyword evidence="1" id="KW-0812">Transmembrane</keyword>
<evidence type="ECO:0000256" key="1">
    <source>
        <dbReference type="SAM" id="Phobius"/>
    </source>
</evidence>
<dbReference type="RefSeq" id="WP_269027515.1">
    <property type="nucleotide sequence ID" value="NZ_BAABDP010000020.1"/>
</dbReference>
<keyword evidence="1" id="KW-0472">Membrane</keyword>
<evidence type="ECO:0000313" key="3">
    <source>
        <dbReference type="Proteomes" id="UP001071110"/>
    </source>
</evidence>
<accession>A0A9Q4IGZ2</accession>
<sequence>MSNVLLGWVMGLSPWLQVPVILTAAAPLCAAAGYALLRVIDGVDGVARAAARLVSRR</sequence>
<comment type="caution">
    <text evidence="2">The sequence shown here is derived from an EMBL/GenBank/DDBJ whole genome shotgun (WGS) entry which is preliminary data.</text>
</comment>